<evidence type="ECO:0000256" key="9">
    <source>
        <dbReference type="HAMAP-Rule" id="MF_00096"/>
    </source>
</evidence>
<dbReference type="GO" id="GO:0003684">
    <property type="term" value="F:damaged DNA binding"/>
    <property type="evidence" value="ECO:0007669"/>
    <property type="project" value="UniProtKB-UniRule"/>
</dbReference>
<dbReference type="EMBL" id="JABFRW010000094">
    <property type="protein sequence ID" value="NOT34098.1"/>
    <property type="molecule type" value="Genomic_DNA"/>
</dbReference>
<dbReference type="InterPro" id="IPR036187">
    <property type="entry name" value="DNA_mismatch_repair_MutS_sf"/>
</dbReference>
<dbReference type="Pfam" id="PF00488">
    <property type="entry name" value="MutS_V"/>
    <property type="match status" value="1"/>
</dbReference>
<evidence type="ECO:0000256" key="2">
    <source>
        <dbReference type="ARBA" id="ARBA00021982"/>
    </source>
</evidence>
<gene>
    <name evidence="9 12" type="primary">mutS</name>
    <name evidence="12" type="ORF">HOP12_08005</name>
</gene>
<protein>
    <recommendedName>
        <fullName evidence="2 9">DNA mismatch repair protein MutS</fullName>
    </recommendedName>
</protein>
<dbReference type="Gene3D" id="3.30.420.110">
    <property type="entry name" value="MutS, connector domain"/>
    <property type="match status" value="1"/>
</dbReference>
<comment type="similarity">
    <text evidence="1 9 10">Belongs to the DNA mismatch repair MutS family.</text>
</comment>
<feature type="binding site" evidence="9">
    <location>
        <begin position="610"/>
        <end position="617"/>
    </location>
    <ligand>
        <name>ATP</name>
        <dbReference type="ChEBI" id="CHEBI:30616"/>
    </ligand>
</feature>
<evidence type="ECO:0000256" key="10">
    <source>
        <dbReference type="RuleBase" id="RU003756"/>
    </source>
</evidence>
<dbReference type="SUPFAM" id="SSF55271">
    <property type="entry name" value="DNA repair protein MutS, domain I"/>
    <property type="match status" value="1"/>
</dbReference>
<dbReference type="NCBIfam" id="TIGR01070">
    <property type="entry name" value="mutS1"/>
    <property type="match status" value="1"/>
</dbReference>
<keyword evidence="7 9" id="KW-0234">DNA repair</keyword>
<dbReference type="FunFam" id="3.40.50.300:FF:000870">
    <property type="entry name" value="MutS protein homolog 4"/>
    <property type="match status" value="1"/>
</dbReference>
<evidence type="ECO:0000259" key="11">
    <source>
        <dbReference type="PROSITE" id="PS00486"/>
    </source>
</evidence>
<keyword evidence="5 9" id="KW-0067">ATP-binding</keyword>
<dbReference type="SUPFAM" id="SSF53150">
    <property type="entry name" value="DNA repair protein MutS, domain II"/>
    <property type="match status" value="1"/>
</dbReference>
<dbReference type="Gene3D" id="3.40.50.300">
    <property type="entry name" value="P-loop containing nucleotide triphosphate hydrolases"/>
    <property type="match status" value="1"/>
</dbReference>
<dbReference type="GO" id="GO:0006298">
    <property type="term" value="P:mismatch repair"/>
    <property type="evidence" value="ECO:0007669"/>
    <property type="project" value="UniProtKB-UniRule"/>
</dbReference>
<dbReference type="Pfam" id="PF05192">
    <property type="entry name" value="MutS_III"/>
    <property type="match status" value="1"/>
</dbReference>
<dbReference type="InterPro" id="IPR007860">
    <property type="entry name" value="DNA_mmatch_repair_MutS_con_dom"/>
</dbReference>
<evidence type="ECO:0000256" key="7">
    <source>
        <dbReference type="ARBA" id="ARBA00023204"/>
    </source>
</evidence>
<dbReference type="GO" id="GO:0005524">
    <property type="term" value="F:ATP binding"/>
    <property type="evidence" value="ECO:0007669"/>
    <property type="project" value="UniProtKB-UniRule"/>
</dbReference>
<sequence length="866" mass="94709">MAQYHAAKSQHPDAFLFFRMGDFYELFFEDAVEAARLLGLTLTSRNKQDPNPIPMCGMPWHQRDGYVARLLRLDRKVAICDQLEESSPGRKLVPRGVTEVLTPGSVVGEAFLDPIANNFIAALWPGPEGIGLCLADASTSEVRLAELTWEESAGALASLRVSEWLLPDAAAVPSALAERFAASTAGLAGARSTLATGAYLDDFRALERWRDAARELLDSLSLARAAAAALLAYLDVVQGGTALVHARVESWRAARTLRFDAATARHLELFQPQPGGEISHTLWHHLNFAVTPLGARRLRGWLERPLAERAAIEARHDAIAVWISEGVTRAGFREALKGFPDLDRLASRLALARSTPRDLGALRDALARLPQLCAVLGELRAPAVAAILPALAGIPSLLDDLSRALVDDPPPLSRDGGVIREGFDAHRDQVSALARSGKHWIAELEASERARTGIATLRIGYNRVFGYYLEVTRPHLERVPADYERRQTLTTAERFVTPELKHKESEVLGAEDKLRAREHELFVALRDRAAEHVVRLQRAADALAELDALSGLAEAAARFGWTRPAIDDSDVLELIGARHPVVERLLPRGEFVPNDVRLAGGERQILLLTGPNMGGKSTYLRQTAMAVILAQAGSYVPVERARIGIVDRLFTRVGAADRLGSGHSTFMVEMQETADILRNSTPRSLVLLDEIGRGTATYDGLALAWAVTEHLHAADGPRPRTIFATHYHELTQLSDSLTRLRNVNVTVKEWGDDIVFLHRIAEGSADRSYGIHVAQLAGLPARVIARAKQVLHELESERTAEHLGGSITTGGAEGGRSVDGVVGLPARELDPRLEELDRLVPDTMTPIEALQKLIEWKRRGVPPAPR</sequence>
<evidence type="ECO:0000313" key="12">
    <source>
        <dbReference type="EMBL" id="NOT34098.1"/>
    </source>
</evidence>
<keyword evidence="3 9" id="KW-0547">Nucleotide-binding</keyword>
<dbReference type="SMART" id="SM00534">
    <property type="entry name" value="MUTSac"/>
    <property type="match status" value="1"/>
</dbReference>
<dbReference type="AlphaFoldDB" id="A0A849SEF0"/>
<comment type="caution">
    <text evidence="12">The sequence shown here is derived from an EMBL/GenBank/DDBJ whole genome shotgun (WGS) entry which is preliminary data.</text>
</comment>
<dbReference type="InterPro" id="IPR027417">
    <property type="entry name" value="P-loop_NTPase"/>
</dbReference>
<feature type="domain" description="DNA mismatch repair proteins mutS family" evidence="11">
    <location>
        <begin position="684"/>
        <end position="700"/>
    </location>
</feature>
<dbReference type="PROSITE" id="PS00486">
    <property type="entry name" value="DNA_MISMATCH_REPAIR_2"/>
    <property type="match status" value="1"/>
</dbReference>
<proteinExistence type="inferred from homology"/>
<evidence type="ECO:0000256" key="6">
    <source>
        <dbReference type="ARBA" id="ARBA00023125"/>
    </source>
</evidence>
<dbReference type="InterPro" id="IPR016151">
    <property type="entry name" value="DNA_mismatch_repair_MutS_N"/>
</dbReference>
<dbReference type="Proteomes" id="UP000580839">
    <property type="component" value="Unassembled WGS sequence"/>
</dbReference>
<dbReference type="InterPro" id="IPR000432">
    <property type="entry name" value="DNA_mismatch_repair_MutS_C"/>
</dbReference>
<comment type="function">
    <text evidence="8 9">This protein is involved in the repair of mismatches in DNA. It is possible that it carries out the mismatch recognition step. This protein has a weak ATPase activity.</text>
</comment>
<organism evidence="12 13">
    <name type="scientific">Eiseniibacteriota bacterium</name>
    <dbReference type="NCBI Taxonomy" id="2212470"/>
    <lineage>
        <taxon>Bacteria</taxon>
        <taxon>Candidatus Eiseniibacteriota</taxon>
    </lineage>
</organism>
<dbReference type="NCBIfam" id="NF003810">
    <property type="entry name" value="PRK05399.1"/>
    <property type="match status" value="1"/>
</dbReference>
<keyword evidence="6 9" id="KW-0238">DNA-binding</keyword>
<accession>A0A849SEF0</accession>
<dbReference type="Pfam" id="PF05190">
    <property type="entry name" value="MutS_IV"/>
    <property type="match status" value="1"/>
</dbReference>
<dbReference type="SMART" id="SM00533">
    <property type="entry name" value="MUTSd"/>
    <property type="match status" value="1"/>
</dbReference>
<dbReference type="PIRSF" id="PIRSF037677">
    <property type="entry name" value="DNA_mis_repair_Msh6"/>
    <property type="match status" value="1"/>
</dbReference>
<dbReference type="InterPro" id="IPR017261">
    <property type="entry name" value="DNA_mismatch_repair_MutS/MSH"/>
</dbReference>
<dbReference type="PANTHER" id="PTHR11361:SF34">
    <property type="entry name" value="DNA MISMATCH REPAIR PROTEIN MSH1, MITOCHONDRIAL"/>
    <property type="match status" value="1"/>
</dbReference>
<evidence type="ECO:0000256" key="8">
    <source>
        <dbReference type="ARBA" id="ARBA00024647"/>
    </source>
</evidence>
<dbReference type="SUPFAM" id="SSF52540">
    <property type="entry name" value="P-loop containing nucleoside triphosphate hydrolases"/>
    <property type="match status" value="1"/>
</dbReference>
<evidence type="ECO:0000256" key="1">
    <source>
        <dbReference type="ARBA" id="ARBA00006271"/>
    </source>
</evidence>
<name>A0A849SEF0_UNCEI</name>
<evidence type="ECO:0000256" key="5">
    <source>
        <dbReference type="ARBA" id="ARBA00022840"/>
    </source>
</evidence>
<dbReference type="Pfam" id="PF05188">
    <property type="entry name" value="MutS_II"/>
    <property type="match status" value="1"/>
</dbReference>
<dbReference type="HAMAP" id="MF_00096">
    <property type="entry name" value="MutS"/>
    <property type="match status" value="1"/>
</dbReference>
<dbReference type="PANTHER" id="PTHR11361">
    <property type="entry name" value="DNA MISMATCH REPAIR PROTEIN MUTS FAMILY MEMBER"/>
    <property type="match status" value="1"/>
</dbReference>
<dbReference type="InterPro" id="IPR045076">
    <property type="entry name" value="MutS"/>
</dbReference>
<dbReference type="Gene3D" id="3.40.1170.10">
    <property type="entry name" value="DNA repair protein MutS, domain I"/>
    <property type="match status" value="1"/>
</dbReference>
<dbReference type="GO" id="GO:0030983">
    <property type="term" value="F:mismatched DNA binding"/>
    <property type="evidence" value="ECO:0007669"/>
    <property type="project" value="InterPro"/>
</dbReference>
<dbReference type="GO" id="GO:0005829">
    <property type="term" value="C:cytosol"/>
    <property type="evidence" value="ECO:0007669"/>
    <property type="project" value="TreeGrafter"/>
</dbReference>
<dbReference type="CDD" id="cd03284">
    <property type="entry name" value="ABC_MutS1"/>
    <property type="match status" value="1"/>
</dbReference>
<evidence type="ECO:0000313" key="13">
    <source>
        <dbReference type="Proteomes" id="UP000580839"/>
    </source>
</evidence>
<keyword evidence="4 9" id="KW-0227">DNA damage</keyword>
<dbReference type="InterPro" id="IPR005748">
    <property type="entry name" value="DNA_mismatch_repair_MutS"/>
</dbReference>
<dbReference type="GO" id="GO:0140664">
    <property type="term" value="F:ATP-dependent DNA damage sensor activity"/>
    <property type="evidence" value="ECO:0007669"/>
    <property type="project" value="InterPro"/>
</dbReference>
<evidence type="ECO:0000256" key="3">
    <source>
        <dbReference type="ARBA" id="ARBA00022741"/>
    </source>
</evidence>
<dbReference type="InterPro" id="IPR007861">
    <property type="entry name" value="DNA_mismatch_repair_MutS_clamp"/>
</dbReference>
<evidence type="ECO:0000256" key="4">
    <source>
        <dbReference type="ARBA" id="ARBA00022763"/>
    </source>
</evidence>
<dbReference type="Gene3D" id="1.10.1420.10">
    <property type="match status" value="2"/>
</dbReference>
<dbReference type="SUPFAM" id="SSF48334">
    <property type="entry name" value="DNA repair protein MutS, domain III"/>
    <property type="match status" value="1"/>
</dbReference>
<reference evidence="12 13" key="1">
    <citation type="submission" date="2020-04" db="EMBL/GenBank/DDBJ databases">
        <title>Metagenomic profiling of ammonia- and methane-oxidizing microorganisms in a Dutch drinking water treatment plant.</title>
        <authorList>
            <person name="Poghosyan L."/>
            <person name="Leucker S."/>
        </authorList>
    </citation>
    <scope>NUCLEOTIDE SEQUENCE [LARGE SCALE GENOMIC DNA]</scope>
    <source>
        <strain evidence="12">S-RSF-IL-03</strain>
    </source>
</reference>
<dbReference type="InterPro" id="IPR036678">
    <property type="entry name" value="MutS_con_dom_sf"/>
</dbReference>
<dbReference type="InterPro" id="IPR007696">
    <property type="entry name" value="DNA_mismatch_repair_MutS_core"/>
</dbReference>
<dbReference type="InterPro" id="IPR007695">
    <property type="entry name" value="DNA_mismatch_repair_MutS-lik_N"/>
</dbReference>
<dbReference type="Pfam" id="PF01624">
    <property type="entry name" value="MutS_I"/>
    <property type="match status" value="1"/>
</dbReference>